<feature type="compositionally biased region" description="Polar residues" evidence="9">
    <location>
        <begin position="1"/>
        <end position="11"/>
    </location>
</feature>
<comment type="subunit">
    <text evidence="8">The nucleosome is a histone octamer containing two molecules each of H2A, H2B, H3 and H4 assembled in one H3-H4 heterotetramer and two H2A-H2B heterodimers. The octamer wraps approximately 147 bp of DNA.</text>
</comment>
<proteinExistence type="inferred from homology"/>
<keyword evidence="5 8" id="KW-0238">DNA-binding</keyword>
<comment type="subcellular location">
    <subcellularLocation>
        <location evidence="2">Chromosome</location>
    </subcellularLocation>
    <subcellularLocation>
        <location evidence="1">Nucleus</location>
    </subcellularLocation>
</comment>
<dbReference type="InterPro" id="IPR009072">
    <property type="entry name" value="Histone-fold"/>
</dbReference>
<dbReference type="GeneID" id="96083095"/>
<accession>A0ABR3UQH8</accession>
<dbReference type="RefSeq" id="XP_069309320.1">
    <property type="nucleotide sequence ID" value="XM_069449553.1"/>
</dbReference>
<sequence length="151" mass="16327">MVNETPRQFSGQPRFASAPRPQATGSTVSASPAASRAARLGLGLGKGAAGLGKGRAGLKRHMKIRKDNIRGVTKGDIRRLARRGGVKRIAATIYDDVRQALRERLQRILHDVCAVLDSSGRQTVTVRDIIHTLTRLGTPIYGFDPAFTTAR</sequence>
<evidence type="ECO:0000256" key="5">
    <source>
        <dbReference type="ARBA" id="ARBA00023125"/>
    </source>
</evidence>
<evidence type="ECO:0000256" key="4">
    <source>
        <dbReference type="ARBA" id="ARBA00022454"/>
    </source>
</evidence>
<keyword evidence="11" id="KW-1185">Reference proteome</keyword>
<dbReference type="PRINTS" id="PR00623">
    <property type="entry name" value="HISTONEH4"/>
</dbReference>
<gene>
    <name evidence="10" type="ORF">ACET3X_002773</name>
</gene>
<evidence type="ECO:0000313" key="11">
    <source>
        <dbReference type="Proteomes" id="UP001578633"/>
    </source>
</evidence>
<dbReference type="SUPFAM" id="SSF47113">
    <property type="entry name" value="Histone-fold"/>
    <property type="match status" value="1"/>
</dbReference>
<reference evidence="10 11" key="1">
    <citation type="submission" date="2024-09" db="EMBL/GenBank/DDBJ databases">
        <title>T2T genomes of carrot and Alternaria dauci and their utility for understanding host-pathogen interaction during carrot leaf blight disease.</title>
        <authorList>
            <person name="Liu W."/>
            <person name="Xu S."/>
            <person name="Ou C."/>
            <person name="Liu X."/>
            <person name="Zhuang F."/>
            <person name="Deng X.W."/>
        </authorList>
    </citation>
    <scope>NUCLEOTIDE SEQUENCE [LARGE SCALE GENOMIC DNA]</scope>
    <source>
        <strain evidence="10 11">A2016</strain>
    </source>
</reference>
<keyword evidence="4 8" id="KW-0158">Chromosome</keyword>
<dbReference type="EMBL" id="JBHGVX010000002">
    <property type="protein sequence ID" value="KAL1798736.1"/>
    <property type="molecule type" value="Genomic_DNA"/>
</dbReference>
<dbReference type="InterPro" id="IPR001951">
    <property type="entry name" value="Histone_H4"/>
</dbReference>
<evidence type="ECO:0000256" key="8">
    <source>
        <dbReference type="RuleBase" id="RU000528"/>
    </source>
</evidence>
<evidence type="ECO:0000256" key="6">
    <source>
        <dbReference type="ARBA" id="ARBA00023242"/>
    </source>
</evidence>
<comment type="similarity">
    <text evidence="3 8">Belongs to the histone H4 family.</text>
</comment>
<protein>
    <recommendedName>
        <fullName evidence="8">Histone H4</fullName>
    </recommendedName>
</protein>
<evidence type="ECO:0000313" key="10">
    <source>
        <dbReference type="EMBL" id="KAL1798736.1"/>
    </source>
</evidence>
<keyword evidence="7 8" id="KW-0544">Nucleosome core</keyword>
<name>A0ABR3UQH8_9PLEO</name>
<evidence type="ECO:0000256" key="2">
    <source>
        <dbReference type="ARBA" id="ARBA00004286"/>
    </source>
</evidence>
<evidence type="ECO:0000256" key="3">
    <source>
        <dbReference type="ARBA" id="ARBA00006564"/>
    </source>
</evidence>
<comment type="function">
    <text evidence="8">Core component of nucleosome. Nucleosomes wrap and compact DNA into chromatin, limiting DNA accessibility to the cellular machineries which require DNA as a template. Histones thereby play a central role in transcription regulation, DNA repair, DNA replication and chromosomal stability. DNA accessibility is regulated via a complex set of post-translational modifications of histones, also called histone code, and nucleosome remodeling.</text>
</comment>
<keyword evidence="6 8" id="KW-0539">Nucleus</keyword>
<dbReference type="Gene3D" id="1.10.20.10">
    <property type="entry name" value="Histone, subunit A"/>
    <property type="match status" value="1"/>
</dbReference>
<evidence type="ECO:0000256" key="9">
    <source>
        <dbReference type="SAM" id="MobiDB-lite"/>
    </source>
</evidence>
<dbReference type="SMART" id="SM00417">
    <property type="entry name" value="H4"/>
    <property type="match status" value="1"/>
</dbReference>
<comment type="caution">
    <text evidence="10">The sequence shown here is derived from an EMBL/GenBank/DDBJ whole genome shotgun (WGS) entry which is preliminary data.</text>
</comment>
<evidence type="ECO:0000256" key="7">
    <source>
        <dbReference type="ARBA" id="ARBA00023269"/>
    </source>
</evidence>
<dbReference type="PANTHER" id="PTHR10484">
    <property type="entry name" value="HISTONE H4"/>
    <property type="match status" value="1"/>
</dbReference>
<dbReference type="Proteomes" id="UP001578633">
    <property type="component" value="Chromosome 2"/>
</dbReference>
<evidence type="ECO:0000256" key="1">
    <source>
        <dbReference type="ARBA" id="ARBA00004123"/>
    </source>
</evidence>
<organism evidence="10 11">
    <name type="scientific">Alternaria dauci</name>
    <dbReference type="NCBI Taxonomy" id="48095"/>
    <lineage>
        <taxon>Eukaryota</taxon>
        <taxon>Fungi</taxon>
        <taxon>Dikarya</taxon>
        <taxon>Ascomycota</taxon>
        <taxon>Pezizomycotina</taxon>
        <taxon>Dothideomycetes</taxon>
        <taxon>Pleosporomycetidae</taxon>
        <taxon>Pleosporales</taxon>
        <taxon>Pleosporineae</taxon>
        <taxon>Pleosporaceae</taxon>
        <taxon>Alternaria</taxon>
        <taxon>Alternaria sect. Porri</taxon>
    </lineage>
</organism>
<feature type="region of interest" description="Disordered" evidence="9">
    <location>
        <begin position="1"/>
        <end position="32"/>
    </location>
</feature>
<dbReference type="CDD" id="cd22912">
    <property type="entry name" value="HFD_H4"/>
    <property type="match status" value="1"/>
</dbReference>